<keyword evidence="2" id="KW-0472">Membrane</keyword>
<dbReference type="Proteomes" id="UP000272025">
    <property type="component" value="Unassembled WGS sequence"/>
</dbReference>
<feature type="transmembrane region" description="Helical" evidence="2">
    <location>
        <begin position="6"/>
        <end position="26"/>
    </location>
</feature>
<feature type="region of interest" description="Disordered" evidence="1">
    <location>
        <begin position="75"/>
        <end position="226"/>
    </location>
</feature>
<gene>
    <name evidence="3" type="ORF">SODALDRAFT_330327</name>
</gene>
<dbReference type="STRING" id="1314773.A0A3N2Q1G3"/>
<keyword evidence="4" id="KW-1185">Reference proteome</keyword>
<proteinExistence type="predicted"/>
<feature type="compositionally biased region" description="Basic and acidic residues" evidence="1">
    <location>
        <begin position="215"/>
        <end position="226"/>
    </location>
</feature>
<keyword evidence="2" id="KW-1133">Transmembrane helix</keyword>
<dbReference type="RefSeq" id="XP_028468396.1">
    <property type="nucleotide sequence ID" value="XM_028611173.1"/>
</dbReference>
<keyword evidence="2" id="KW-0812">Transmembrane</keyword>
<dbReference type="OrthoDB" id="5414285at2759"/>
<accession>A0A3N2Q1G3</accession>
<sequence>MVSTAGTIVIAIVVAAVVASAAWVVYTQLRARRLGLPPPSFTSYVPFLKRSSPSGSGGGGGGGISGFFRSLRNPRSAPGAYEEPLQGSSRARRGFGPLDPDEAWDSRVGYEADTYGPYGAYEEQELRTTTGGRQDVETGYSGAAAGDVGAESYDMNLPRDVERGRTGPRQGQVGRNPFDDDAEASNISLRGVSPRPIDTGADNRPGGGNGDGESPTERRSMFKENV</sequence>
<evidence type="ECO:0000256" key="2">
    <source>
        <dbReference type="SAM" id="Phobius"/>
    </source>
</evidence>
<evidence type="ECO:0000313" key="4">
    <source>
        <dbReference type="Proteomes" id="UP000272025"/>
    </source>
</evidence>
<reference evidence="3 4" key="1">
    <citation type="journal article" date="2018" name="Mol. Ecol.">
        <title>The obligate alkalophilic soda-lake fungus Sodiomyces alkalinus has shifted to a protein diet.</title>
        <authorList>
            <person name="Grum-Grzhimaylo A.A."/>
            <person name="Falkoski D.L."/>
            <person name="van den Heuvel J."/>
            <person name="Valero-Jimenez C.A."/>
            <person name="Min B."/>
            <person name="Choi I.G."/>
            <person name="Lipzen A."/>
            <person name="Daum C.G."/>
            <person name="Aanen D.K."/>
            <person name="Tsang A."/>
            <person name="Henrissat B."/>
            <person name="Bilanenko E.N."/>
            <person name="de Vries R.P."/>
            <person name="van Kan J.A.L."/>
            <person name="Grigoriev I.V."/>
            <person name="Debets A.J.M."/>
        </authorList>
    </citation>
    <scope>NUCLEOTIDE SEQUENCE [LARGE SCALE GENOMIC DNA]</scope>
    <source>
        <strain evidence="3 4">F11</strain>
    </source>
</reference>
<dbReference type="GeneID" id="39579651"/>
<protein>
    <submittedName>
        <fullName evidence="3">Uncharacterized protein</fullName>
    </submittedName>
</protein>
<dbReference type="AlphaFoldDB" id="A0A3N2Q1G3"/>
<evidence type="ECO:0000256" key="1">
    <source>
        <dbReference type="SAM" id="MobiDB-lite"/>
    </source>
</evidence>
<name>A0A3N2Q1G3_SODAK</name>
<organism evidence="3 4">
    <name type="scientific">Sodiomyces alkalinus (strain CBS 110278 / VKM F-3762 / F11)</name>
    <name type="common">Alkaliphilic filamentous fungus</name>
    <dbReference type="NCBI Taxonomy" id="1314773"/>
    <lineage>
        <taxon>Eukaryota</taxon>
        <taxon>Fungi</taxon>
        <taxon>Dikarya</taxon>
        <taxon>Ascomycota</taxon>
        <taxon>Pezizomycotina</taxon>
        <taxon>Sordariomycetes</taxon>
        <taxon>Hypocreomycetidae</taxon>
        <taxon>Glomerellales</taxon>
        <taxon>Plectosphaerellaceae</taxon>
        <taxon>Sodiomyces</taxon>
    </lineage>
</organism>
<evidence type="ECO:0000313" key="3">
    <source>
        <dbReference type="EMBL" id="ROT40590.1"/>
    </source>
</evidence>
<dbReference type="EMBL" id="ML119052">
    <property type="protein sequence ID" value="ROT40590.1"/>
    <property type="molecule type" value="Genomic_DNA"/>
</dbReference>